<protein>
    <recommendedName>
        <fullName evidence="5">Lipoprotein</fullName>
    </recommendedName>
</protein>
<proteinExistence type="predicted"/>
<organism evidence="3 4">
    <name type="scientific">Sphingobium cupriresistens</name>
    <dbReference type="NCBI Taxonomy" id="1132417"/>
    <lineage>
        <taxon>Bacteria</taxon>
        <taxon>Pseudomonadati</taxon>
        <taxon>Pseudomonadota</taxon>
        <taxon>Alphaproteobacteria</taxon>
        <taxon>Sphingomonadales</taxon>
        <taxon>Sphingomonadaceae</taxon>
        <taxon>Sphingobium</taxon>
    </lineage>
</organism>
<dbReference type="Proteomes" id="UP000291572">
    <property type="component" value="Unassembled WGS sequence"/>
</dbReference>
<gene>
    <name evidence="3" type="ORF">EWH12_12515</name>
</gene>
<dbReference type="RefSeq" id="WP_129926793.1">
    <property type="nucleotide sequence ID" value="NZ_SEOO01000019.1"/>
</dbReference>
<evidence type="ECO:0008006" key="5">
    <source>
        <dbReference type="Google" id="ProtNLM"/>
    </source>
</evidence>
<name>A0A8G1ZGX7_9SPHN</name>
<keyword evidence="2" id="KW-0732">Signal</keyword>
<accession>A0A8G1ZGX7</accession>
<comment type="caution">
    <text evidence="3">The sequence shown here is derived from an EMBL/GenBank/DDBJ whole genome shotgun (WGS) entry which is preliminary data.</text>
</comment>
<sequence length="179" mass="18848">MMFAIRLMAIACCVTLPGCAGLVTAWKSDPLQVYAMENPAVYTMTGDRRTAVLMDTNTARRFCAESLPDAAVAYGATSTAGLTAKGIDAKFSDAVTATLLQTFQRTQDAEIYRQMGWNSCLAWAQGAITSEQYHALLQLMVTGGLDTMKKRAEPAPIAAPAPSPAAAGAGPVKAPVGRD</sequence>
<dbReference type="EMBL" id="SEOO01000019">
    <property type="protein sequence ID" value="RYM10123.1"/>
    <property type="molecule type" value="Genomic_DNA"/>
</dbReference>
<feature type="compositionally biased region" description="Low complexity" evidence="1">
    <location>
        <begin position="164"/>
        <end position="179"/>
    </location>
</feature>
<evidence type="ECO:0000313" key="3">
    <source>
        <dbReference type="EMBL" id="RYM10123.1"/>
    </source>
</evidence>
<evidence type="ECO:0000256" key="1">
    <source>
        <dbReference type="SAM" id="MobiDB-lite"/>
    </source>
</evidence>
<feature type="signal peptide" evidence="2">
    <location>
        <begin position="1"/>
        <end position="20"/>
    </location>
</feature>
<feature type="region of interest" description="Disordered" evidence="1">
    <location>
        <begin position="153"/>
        <end position="179"/>
    </location>
</feature>
<evidence type="ECO:0000256" key="2">
    <source>
        <dbReference type="SAM" id="SignalP"/>
    </source>
</evidence>
<feature type="chain" id="PRO_5034929393" description="Lipoprotein" evidence="2">
    <location>
        <begin position="21"/>
        <end position="179"/>
    </location>
</feature>
<reference evidence="3 4" key="1">
    <citation type="submission" date="2019-02" db="EMBL/GenBank/DDBJ databases">
        <authorList>
            <person name="Feng G."/>
        </authorList>
    </citation>
    <scope>NUCLEOTIDE SEQUENCE [LARGE SCALE GENOMIC DNA]</scope>
    <source>
        <strain evidence="3 4">CCTCC AB 2011146</strain>
    </source>
</reference>
<dbReference type="AlphaFoldDB" id="A0A8G1ZGX7"/>
<evidence type="ECO:0000313" key="4">
    <source>
        <dbReference type="Proteomes" id="UP000291572"/>
    </source>
</evidence>